<dbReference type="Gene3D" id="1.10.10.10">
    <property type="entry name" value="Winged helix-like DNA-binding domain superfamily/Winged helix DNA-binding domain"/>
    <property type="match status" value="1"/>
</dbReference>
<evidence type="ECO:0000313" key="16">
    <source>
        <dbReference type="Proteomes" id="UP000639274"/>
    </source>
</evidence>
<dbReference type="RefSeq" id="WP_200612939.1">
    <property type="nucleotide sequence ID" value="NZ_CP071518.1"/>
</dbReference>
<dbReference type="InterPro" id="IPR000595">
    <property type="entry name" value="cNMP-bd_dom"/>
</dbReference>
<dbReference type="CDD" id="cd00092">
    <property type="entry name" value="HTH_CRP"/>
    <property type="match status" value="1"/>
</dbReference>
<evidence type="ECO:0000256" key="11">
    <source>
        <dbReference type="ARBA" id="ARBA00023163"/>
    </source>
</evidence>
<evidence type="ECO:0000259" key="14">
    <source>
        <dbReference type="PROSITE" id="PS51063"/>
    </source>
</evidence>
<feature type="domain" description="HTH crp-type" evidence="14">
    <location>
        <begin position="196"/>
        <end position="269"/>
    </location>
</feature>
<comment type="subcellular location">
    <subcellularLocation>
        <location evidence="1">Cytoplasm</location>
    </subcellularLocation>
</comment>
<keyword evidence="5" id="KW-0021">Allosteric enzyme</keyword>
<protein>
    <recommendedName>
        <fullName evidence="3">CRP-like protein Clp</fullName>
    </recommendedName>
    <alternativeName>
        <fullName evidence="12">Catabolite activation-like protein</fullName>
    </alternativeName>
</protein>
<evidence type="ECO:0000256" key="1">
    <source>
        <dbReference type="ARBA" id="ARBA00004496"/>
    </source>
</evidence>
<dbReference type="Gene3D" id="2.60.120.10">
    <property type="entry name" value="Jelly Rolls"/>
    <property type="match status" value="1"/>
</dbReference>
<keyword evidence="10" id="KW-0010">Activator</keyword>
<evidence type="ECO:0000256" key="6">
    <source>
        <dbReference type="ARBA" id="ARBA00022636"/>
    </source>
</evidence>
<dbReference type="GO" id="GO:0003824">
    <property type="term" value="F:catalytic activity"/>
    <property type="evidence" value="ECO:0007669"/>
    <property type="project" value="UniProtKB-KW"/>
</dbReference>
<dbReference type="GO" id="GO:0005829">
    <property type="term" value="C:cytosol"/>
    <property type="evidence" value="ECO:0007669"/>
    <property type="project" value="TreeGrafter"/>
</dbReference>
<dbReference type="InterPro" id="IPR012318">
    <property type="entry name" value="HTH_CRP"/>
</dbReference>
<dbReference type="GO" id="GO:0003677">
    <property type="term" value="F:DNA binding"/>
    <property type="evidence" value="ECO:0007669"/>
    <property type="project" value="UniProtKB-KW"/>
</dbReference>
<evidence type="ECO:0000256" key="5">
    <source>
        <dbReference type="ARBA" id="ARBA00022533"/>
    </source>
</evidence>
<evidence type="ECO:0000313" key="15">
    <source>
        <dbReference type="EMBL" id="QSX77671.1"/>
    </source>
</evidence>
<keyword evidence="6" id="KW-0973">c-di-GMP</keyword>
<reference evidence="15 16" key="1">
    <citation type="submission" date="2021-03" db="EMBL/GenBank/DDBJ databases">
        <title>Lysobacter sp. nov. isolated from soil of gangwondo yeongwol, south Korea.</title>
        <authorList>
            <person name="Kim K.R."/>
            <person name="Kim K.H."/>
            <person name="Jeon C.O."/>
        </authorList>
    </citation>
    <scope>NUCLEOTIDE SEQUENCE [LARGE SCALE GENOMIC DNA]</scope>
    <source>
        <strain evidence="15 16">R19</strain>
    </source>
</reference>
<dbReference type="SUPFAM" id="SSF46785">
    <property type="entry name" value="Winged helix' DNA-binding domain"/>
    <property type="match status" value="1"/>
</dbReference>
<evidence type="ECO:0000256" key="12">
    <source>
        <dbReference type="ARBA" id="ARBA00031697"/>
    </source>
</evidence>
<evidence type="ECO:0000259" key="13">
    <source>
        <dbReference type="PROSITE" id="PS50042"/>
    </source>
</evidence>
<dbReference type="InterPro" id="IPR036390">
    <property type="entry name" value="WH_DNA-bd_sf"/>
</dbReference>
<dbReference type="PROSITE" id="PS51063">
    <property type="entry name" value="HTH_CRP_2"/>
    <property type="match status" value="1"/>
</dbReference>
<dbReference type="FunFam" id="1.10.10.10:FF:000028">
    <property type="entry name" value="Fumarate/nitrate reduction transcriptional regulator Fnr"/>
    <property type="match status" value="1"/>
</dbReference>
<dbReference type="KEGG" id="lsf:I8J32_013090"/>
<name>A0A974Y4C7_9GAMM</name>
<keyword evidence="8" id="KW-0843">Virulence</keyword>
<dbReference type="InterPro" id="IPR018490">
    <property type="entry name" value="cNMP-bd_dom_sf"/>
</dbReference>
<dbReference type="PROSITE" id="PS50042">
    <property type="entry name" value="CNMP_BINDING_3"/>
    <property type="match status" value="1"/>
</dbReference>
<dbReference type="PANTHER" id="PTHR24567:SF75">
    <property type="entry name" value="FUMARATE AND NITRATE REDUCTION REGULATORY PROTEIN"/>
    <property type="match status" value="1"/>
</dbReference>
<dbReference type="Proteomes" id="UP000639274">
    <property type="component" value="Chromosome"/>
</dbReference>
<dbReference type="GO" id="GO:0003700">
    <property type="term" value="F:DNA-binding transcription factor activity"/>
    <property type="evidence" value="ECO:0007669"/>
    <property type="project" value="TreeGrafter"/>
</dbReference>
<keyword evidence="16" id="KW-1185">Reference proteome</keyword>
<keyword evidence="4" id="KW-0678">Repressor</keyword>
<dbReference type="InterPro" id="IPR036388">
    <property type="entry name" value="WH-like_DNA-bd_sf"/>
</dbReference>
<evidence type="ECO:0000256" key="2">
    <source>
        <dbReference type="ARBA" id="ARBA00011738"/>
    </source>
</evidence>
<comment type="subunit">
    <text evidence="2">Homodimer.</text>
</comment>
<evidence type="ECO:0000256" key="8">
    <source>
        <dbReference type="ARBA" id="ARBA00023026"/>
    </source>
</evidence>
<dbReference type="InterPro" id="IPR014710">
    <property type="entry name" value="RmlC-like_jellyroll"/>
</dbReference>
<dbReference type="InterPro" id="IPR050397">
    <property type="entry name" value="Env_Response_Regulators"/>
</dbReference>
<organism evidence="15 16">
    <name type="scientific">Agrilutibacter solisilvae</name>
    <dbReference type="NCBI Taxonomy" id="2763317"/>
    <lineage>
        <taxon>Bacteria</taxon>
        <taxon>Pseudomonadati</taxon>
        <taxon>Pseudomonadota</taxon>
        <taxon>Gammaproteobacteria</taxon>
        <taxon>Lysobacterales</taxon>
        <taxon>Lysobacteraceae</taxon>
        <taxon>Agrilutibacter</taxon>
    </lineage>
</organism>
<evidence type="ECO:0000256" key="10">
    <source>
        <dbReference type="ARBA" id="ARBA00023159"/>
    </source>
</evidence>
<dbReference type="CDD" id="cd00038">
    <property type="entry name" value="CAP_ED"/>
    <property type="match status" value="1"/>
</dbReference>
<feature type="domain" description="Cyclic nucleotide-binding" evidence="13">
    <location>
        <begin position="73"/>
        <end position="135"/>
    </location>
</feature>
<dbReference type="PRINTS" id="PR00034">
    <property type="entry name" value="HTHCRP"/>
</dbReference>
<proteinExistence type="predicted"/>
<keyword evidence="9" id="KW-0238">DNA-binding</keyword>
<dbReference type="SMART" id="SM00419">
    <property type="entry name" value="HTH_CRP"/>
    <property type="match status" value="1"/>
</dbReference>
<sequence length="279" mass="30755">MIEVNPGRGGGRLLQTVTGLASSGFTRSLSCAATSGEVAAMLDISVSSFEAIASSSVESTCGPGMQREYPLGLEQLLQALPLKRRRLKAREYLFRAGQKRESLFFVHAGFFKTCLSSADGREKITGFRMRGDLLGIDSLDMDSYACDVISLDVGEVWELPVDRLRDRFPHFHERLTGLLAGEIRRDWGWMLALGTLSAEQRVIAFLLDFAARLEHLGFSARSLMLHMTRAEIGNFLSLQLETVTRALSRLQAAGLIAVDRREIRIHDAAGLQAMMAGPH</sequence>
<dbReference type="EMBL" id="CP071518">
    <property type="protein sequence ID" value="QSX77671.1"/>
    <property type="molecule type" value="Genomic_DNA"/>
</dbReference>
<evidence type="ECO:0000256" key="9">
    <source>
        <dbReference type="ARBA" id="ARBA00023125"/>
    </source>
</evidence>
<keyword evidence="7" id="KW-0805">Transcription regulation</keyword>
<dbReference type="Pfam" id="PF13545">
    <property type="entry name" value="HTH_Crp_2"/>
    <property type="match status" value="1"/>
</dbReference>
<dbReference type="PANTHER" id="PTHR24567">
    <property type="entry name" value="CRP FAMILY TRANSCRIPTIONAL REGULATORY PROTEIN"/>
    <property type="match status" value="1"/>
</dbReference>
<dbReference type="AlphaFoldDB" id="A0A974Y4C7"/>
<dbReference type="SUPFAM" id="SSF51206">
    <property type="entry name" value="cAMP-binding domain-like"/>
    <property type="match status" value="1"/>
</dbReference>
<evidence type="ECO:0000256" key="4">
    <source>
        <dbReference type="ARBA" id="ARBA00022491"/>
    </source>
</evidence>
<dbReference type="SMART" id="SM00100">
    <property type="entry name" value="cNMP"/>
    <property type="match status" value="1"/>
</dbReference>
<accession>A0A974Y4C7</accession>
<gene>
    <name evidence="15" type="ORF">I8J32_013090</name>
</gene>
<keyword evidence="11" id="KW-0804">Transcription</keyword>
<dbReference type="Pfam" id="PF00027">
    <property type="entry name" value="cNMP_binding"/>
    <property type="match status" value="1"/>
</dbReference>
<evidence type="ECO:0000256" key="7">
    <source>
        <dbReference type="ARBA" id="ARBA00023015"/>
    </source>
</evidence>
<evidence type="ECO:0000256" key="3">
    <source>
        <dbReference type="ARBA" id="ARBA00020769"/>
    </source>
</evidence>